<keyword evidence="12" id="KW-1185">Reference proteome</keyword>
<keyword evidence="7" id="KW-0175">Coiled coil</keyword>
<feature type="domain" description="Histidine kinase" evidence="8">
    <location>
        <begin position="282"/>
        <end position="497"/>
    </location>
</feature>
<dbReference type="RefSeq" id="WP_176352258.1">
    <property type="nucleotide sequence ID" value="NZ_JABWDU010000002.1"/>
</dbReference>
<protein>
    <recommendedName>
        <fullName evidence="2">histidine kinase</fullName>
        <ecNumber evidence="2">2.7.13.3</ecNumber>
    </recommendedName>
</protein>
<evidence type="ECO:0000259" key="10">
    <source>
        <dbReference type="PROSITE" id="PS50113"/>
    </source>
</evidence>
<dbReference type="FunFam" id="3.30.565.10:FF:000006">
    <property type="entry name" value="Sensor histidine kinase WalK"/>
    <property type="match status" value="1"/>
</dbReference>
<dbReference type="PANTHER" id="PTHR42878">
    <property type="entry name" value="TWO-COMPONENT HISTIDINE KINASE"/>
    <property type="match status" value="1"/>
</dbReference>
<dbReference type="EMBL" id="JABWDU010000002">
    <property type="protein sequence ID" value="NVD38600.1"/>
    <property type="molecule type" value="Genomic_DNA"/>
</dbReference>
<dbReference type="InterPro" id="IPR003661">
    <property type="entry name" value="HisK_dim/P_dom"/>
</dbReference>
<evidence type="ECO:0000313" key="11">
    <source>
        <dbReference type="EMBL" id="NVD38600.1"/>
    </source>
</evidence>
<dbReference type="InterPro" id="IPR036890">
    <property type="entry name" value="HATPase_C_sf"/>
</dbReference>
<keyword evidence="5" id="KW-0418">Kinase</keyword>
<dbReference type="EC" id="2.7.13.3" evidence="2"/>
<dbReference type="InterPro" id="IPR005467">
    <property type="entry name" value="His_kinase_dom"/>
</dbReference>
<dbReference type="GO" id="GO:0006355">
    <property type="term" value="P:regulation of DNA-templated transcription"/>
    <property type="evidence" value="ECO:0007669"/>
    <property type="project" value="InterPro"/>
</dbReference>
<dbReference type="Pfam" id="PF00989">
    <property type="entry name" value="PAS"/>
    <property type="match status" value="1"/>
</dbReference>
<dbReference type="SMART" id="SM00091">
    <property type="entry name" value="PAS"/>
    <property type="match status" value="2"/>
</dbReference>
<dbReference type="SMART" id="SM00086">
    <property type="entry name" value="PAC"/>
    <property type="match status" value="1"/>
</dbReference>
<evidence type="ECO:0000256" key="4">
    <source>
        <dbReference type="ARBA" id="ARBA00022679"/>
    </source>
</evidence>
<keyword evidence="3" id="KW-0597">Phosphoprotein</keyword>
<dbReference type="GO" id="GO:0016020">
    <property type="term" value="C:membrane"/>
    <property type="evidence" value="ECO:0007669"/>
    <property type="project" value="UniProtKB-SubCell"/>
</dbReference>
<accession>A0A7Y6Q418</accession>
<dbReference type="Proteomes" id="UP000520198">
    <property type="component" value="Unassembled WGS sequence"/>
</dbReference>
<dbReference type="InterPro" id="IPR013767">
    <property type="entry name" value="PAS_fold"/>
</dbReference>
<dbReference type="Gene3D" id="3.30.450.20">
    <property type="entry name" value="PAS domain"/>
    <property type="match status" value="2"/>
</dbReference>
<dbReference type="GO" id="GO:0030295">
    <property type="term" value="F:protein kinase activator activity"/>
    <property type="evidence" value="ECO:0007669"/>
    <property type="project" value="TreeGrafter"/>
</dbReference>
<dbReference type="InterPro" id="IPR000014">
    <property type="entry name" value="PAS"/>
</dbReference>
<dbReference type="Pfam" id="PF02518">
    <property type="entry name" value="HATPase_c"/>
    <property type="match status" value="1"/>
</dbReference>
<dbReference type="SUPFAM" id="SSF55874">
    <property type="entry name" value="ATPase domain of HSP90 chaperone/DNA topoisomerase II/histidine kinase"/>
    <property type="match status" value="1"/>
</dbReference>
<reference evidence="11 12" key="1">
    <citation type="submission" date="2020-06" db="EMBL/GenBank/DDBJ databases">
        <authorList>
            <person name="Grouzdev D.S."/>
        </authorList>
    </citation>
    <scope>NUCLEOTIDE SEQUENCE [LARGE SCALE GENOMIC DNA]</scope>
    <source>
        <strain evidence="11 12">HO-A22</strain>
    </source>
</reference>
<evidence type="ECO:0000256" key="6">
    <source>
        <dbReference type="ARBA" id="ARBA00023136"/>
    </source>
</evidence>
<dbReference type="PROSITE" id="PS50112">
    <property type="entry name" value="PAS"/>
    <property type="match status" value="1"/>
</dbReference>
<dbReference type="GO" id="GO:0007234">
    <property type="term" value="P:osmosensory signaling via phosphorelay pathway"/>
    <property type="evidence" value="ECO:0007669"/>
    <property type="project" value="TreeGrafter"/>
</dbReference>
<dbReference type="PROSITE" id="PS50113">
    <property type="entry name" value="PAC"/>
    <property type="match status" value="1"/>
</dbReference>
<evidence type="ECO:0000256" key="5">
    <source>
        <dbReference type="ARBA" id="ARBA00022777"/>
    </source>
</evidence>
<dbReference type="Gene3D" id="1.10.287.130">
    <property type="match status" value="1"/>
</dbReference>
<evidence type="ECO:0000259" key="9">
    <source>
        <dbReference type="PROSITE" id="PS50112"/>
    </source>
</evidence>
<evidence type="ECO:0000313" key="12">
    <source>
        <dbReference type="Proteomes" id="UP000520198"/>
    </source>
</evidence>
<comment type="catalytic activity">
    <reaction evidence="1">
        <text>ATP + protein L-histidine = ADP + protein N-phospho-L-histidine.</text>
        <dbReference type="EC" id="2.7.13.3"/>
    </reaction>
</comment>
<gene>
    <name evidence="11" type="ORF">HT585_07035</name>
</gene>
<dbReference type="InterPro" id="IPR050351">
    <property type="entry name" value="BphY/WalK/GraS-like"/>
</dbReference>
<keyword evidence="6" id="KW-0472">Membrane</keyword>
<dbReference type="InterPro" id="IPR036097">
    <property type="entry name" value="HisK_dim/P_sf"/>
</dbReference>
<dbReference type="SUPFAM" id="SSF47384">
    <property type="entry name" value="Homodimeric domain of signal transducing histidine kinase"/>
    <property type="match status" value="1"/>
</dbReference>
<dbReference type="InterPro" id="IPR003594">
    <property type="entry name" value="HATPase_dom"/>
</dbReference>
<organism evidence="11 12">
    <name type="scientific">Ensifer oleiphilus</name>
    <dbReference type="NCBI Taxonomy" id="2742698"/>
    <lineage>
        <taxon>Bacteria</taxon>
        <taxon>Pseudomonadati</taxon>
        <taxon>Pseudomonadota</taxon>
        <taxon>Alphaproteobacteria</taxon>
        <taxon>Hyphomicrobiales</taxon>
        <taxon>Rhizobiaceae</taxon>
        <taxon>Sinorhizobium/Ensifer group</taxon>
        <taxon>Ensifer</taxon>
    </lineage>
</organism>
<evidence type="ECO:0000256" key="7">
    <source>
        <dbReference type="SAM" id="Coils"/>
    </source>
</evidence>
<dbReference type="InterPro" id="IPR000700">
    <property type="entry name" value="PAS-assoc_C"/>
</dbReference>
<evidence type="ECO:0000259" key="8">
    <source>
        <dbReference type="PROSITE" id="PS50109"/>
    </source>
</evidence>
<evidence type="ECO:0000256" key="3">
    <source>
        <dbReference type="ARBA" id="ARBA00022553"/>
    </source>
</evidence>
<dbReference type="GO" id="GO:0000155">
    <property type="term" value="F:phosphorelay sensor kinase activity"/>
    <property type="evidence" value="ECO:0007669"/>
    <property type="project" value="InterPro"/>
</dbReference>
<feature type="coiled-coil region" evidence="7">
    <location>
        <begin position="252"/>
        <end position="282"/>
    </location>
</feature>
<dbReference type="Pfam" id="PF12860">
    <property type="entry name" value="PAS_7"/>
    <property type="match status" value="1"/>
</dbReference>
<sequence>MTAFDEELVFKALYETFPDPVIILDAQRIIRSANPAALAQFGYAADAFIGQPARLIYADDSEYARRLHNRATNVDERIARTSTYSYVRRDGSTFSGHLRTTPLVDAGGRELALIGIIRDVSDLAKAVLERQQASDMLDAALDVMPEGFAIFDAEERLLVYNRAYITVCGPAGPLLRPGMTAEEILLLAQRAGHYPEALPGNPDWPAWVAHRLQDFRQPDNQPKIYRYADDRWLRVENIKTKDGNTVVLRVDVTELKRAELALERQRQELEHKNEALDQFTATVSHDLKAPLRHISMFSEMIEDELAAGNQHEVSASARHLRDSAKRMNRVIDSLLDYAQIAYQISTWSDVNLGEIVTDTLSVLGSHAREANVTFEVGALPKVQGDPELLRRLVQNLVGNAIKYRHPDRGAVVRVNGRTSGQQVELVVEDNGIGIDPRFATRIFEVFQRLHHDENTYDGTGIGLALAKRIAESHNGTIHLDTGFAEGARFVVTLPKRMRKTR</sequence>
<keyword evidence="4" id="KW-0808">Transferase</keyword>
<dbReference type="NCBIfam" id="TIGR00229">
    <property type="entry name" value="sensory_box"/>
    <property type="match status" value="1"/>
</dbReference>
<dbReference type="SMART" id="SM00387">
    <property type="entry name" value="HATPase_c"/>
    <property type="match status" value="1"/>
</dbReference>
<dbReference type="Gene3D" id="3.30.565.10">
    <property type="entry name" value="Histidine kinase-like ATPase, C-terminal domain"/>
    <property type="match status" value="1"/>
</dbReference>
<dbReference type="PANTHER" id="PTHR42878:SF15">
    <property type="entry name" value="BACTERIOPHYTOCHROME"/>
    <property type="match status" value="1"/>
</dbReference>
<dbReference type="InterPro" id="IPR001610">
    <property type="entry name" value="PAC"/>
</dbReference>
<dbReference type="CDD" id="cd00082">
    <property type="entry name" value="HisKA"/>
    <property type="match status" value="1"/>
</dbReference>
<dbReference type="Pfam" id="PF00512">
    <property type="entry name" value="HisKA"/>
    <property type="match status" value="1"/>
</dbReference>
<dbReference type="InterPro" id="IPR004358">
    <property type="entry name" value="Sig_transdc_His_kin-like_C"/>
</dbReference>
<dbReference type="SUPFAM" id="SSF55785">
    <property type="entry name" value="PYP-like sensor domain (PAS domain)"/>
    <property type="match status" value="2"/>
</dbReference>
<evidence type="ECO:0000256" key="1">
    <source>
        <dbReference type="ARBA" id="ARBA00000085"/>
    </source>
</evidence>
<dbReference type="CDD" id="cd00130">
    <property type="entry name" value="PAS"/>
    <property type="match status" value="1"/>
</dbReference>
<dbReference type="PROSITE" id="PS50109">
    <property type="entry name" value="HIS_KIN"/>
    <property type="match status" value="1"/>
</dbReference>
<dbReference type="SMART" id="SM00388">
    <property type="entry name" value="HisKA"/>
    <property type="match status" value="1"/>
</dbReference>
<dbReference type="PRINTS" id="PR00344">
    <property type="entry name" value="BCTRLSENSOR"/>
</dbReference>
<dbReference type="InterPro" id="IPR035965">
    <property type="entry name" value="PAS-like_dom_sf"/>
</dbReference>
<dbReference type="GO" id="GO:0000156">
    <property type="term" value="F:phosphorelay response regulator activity"/>
    <property type="evidence" value="ECO:0007669"/>
    <property type="project" value="TreeGrafter"/>
</dbReference>
<feature type="domain" description="PAC" evidence="10">
    <location>
        <begin position="80"/>
        <end position="132"/>
    </location>
</feature>
<comment type="caution">
    <text evidence="11">The sequence shown here is derived from an EMBL/GenBank/DDBJ whole genome shotgun (WGS) entry which is preliminary data.</text>
</comment>
<proteinExistence type="predicted"/>
<name>A0A7Y6Q418_9HYPH</name>
<feature type="domain" description="PAS" evidence="9">
    <location>
        <begin position="6"/>
        <end position="75"/>
    </location>
</feature>
<dbReference type="AlphaFoldDB" id="A0A7Y6Q418"/>
<evidence type="ECO:0000256" key="2">
    <source>
        <dbReference type="ARBA" id="ARBA00012438"/>
    </source>
</evidence>